<evidence type="ECO:0000313" key="1">
    <source>
        <dbReference type="EMBL" id="KPM04740.1"/>
    </source>
</evidence>
<comment type="caution">
    <text evidence="1">The sequence shown here is derived from an EMBL/GenBank/DDBJ whole genome shotgun (WGS) entry which is preliminary data.</text>
</comment>
<gene>
    <name evidence="1" type="ORF">QR98_0031940</name>
</gene>
<sequence length="77" mass="8811">MEKFRLEAYHLIHLNHSCSHNILQAYDCFFFCLLGDLQITNTIEVPEIKSLGPLLHTKNSVSAEKVLAIDDKTLQIK</sequence>
<dbReference type="Proteomes" id="UP000616769">
    <property type="component" value="Unassembled WGS sequence"/>
</dbReference>
<accession>A0A132A327</accession>
<protein>
    <submittedName>
        <fullName evidence="1">Uncharacterized protein</fullName>
    </submittedName>
</protein>
<reference evidence="1 2" key="1">
    <citation type="journal article" date="2015" name="Parasit. Vectors">
        <title>Draft genome of the scabies mite.</title>
        <authorList>
            <person name="Rider S.D.Jr."/>
            <person name="Morgan M.S."/>
            <person name="Arlian L.G."/>
        </authorList>
    </citation>
    <scope>NUCLEOTIDE SEQUENCE [LARGE SCALE GENOMIC DNA]</scope>
    <source>
        <strain evidence="1">Arlian Lab</strain>
    </source>
</reference>
<name>A0A132A327_SARSC</name>
<proteinExistence type="predicted"/>
<organism evidence="1 2">
    <name type="scientific">Sarcoptes scabiei</name>
    <name type="common">Itch mite</name>
    <name type="synonym">Acarus scabiei</name>
    <dbReference type="NCBI Taxonomy" id="52283"/>
    <lineage>
        <taxon>Eukaryota</taxon>
        <taxon>Metazoa</taxon>
        <taxon>Ecdysozoa</taxon>
        <taxon>Arthropoda</taxon>
        <taxon>Chelicerata</taxon>
        <taxon>Arachnida</taxon>
        <taxon>Acari</taxon>
        <taxon>Acariformes</taxon>
        <taxon>Sarcoptiformes</taxon>
        <taxon>Astigmata</taxon>
        <taxon>Psoroptidia</taxon>
        <taxon>Sarcoptoidea</taxon>
        <taxon>Sarcoptidae</taxon>
        <taxon>Sarcoptinae</taxon>
        <taxon>Sarcoptes</taxon>
    </lineage>
</organism>
<dbReference type="OrthoDB" id="10029628at2759"/>
<dbReference type="EMBL" id="JXLN01009935">
    <property type="protein sequence ID" value="KPM04740.1"/>
    <property type="molecule type" value="Genomic_DNA"/>
</dbReference>
<dbReference type="VEuPathDB" id="VectorBase:SSCA006903"/>
<evidence type="ECO:0000313" key="2">
    <source>
        <dbReference type="Proteomes" id="UP000616769"/>
    </source>
</evidence>
<dbReference type="AlphaFoldDB" id="A0A132A327"/>